<feature type="transmembrane region" description="Helical" evidence="1">
    <location>
        <begin position="109"/>
        <end position="129"/>
    </location>
</feature>
<organism evidence="2">
    <name type="scientific">viral metagenome</name>
    <dbReference type="NCBI Taxonomy" id="1070528"/>
    <lineage>
        <taxon>unclassified sequences</taxon>
        <taxon>metagenomes</taxon>
        <taxon>organismal metagenomes</taxon>
    </lineage>
</organism>
<protein>
    <submittedName>
        <fullName evidence="2">Uncharacterized protein</fullName>
    </submittedName>
</protein>
<dbReference type="GO" id="GO:0016020">
    <property type="term" value="C:membrane"/>
    <property type="evidence" value="ECO:0007669"/>
    <property type="project" value="GOC"/>
</dbReference>
<accession>A0A6C0IPE1</accession>
<keyword evidence="1" id="KW-1133">Transmembrane helix</keyword>
<evidence type="ECO:0000313" key="2">
    <source>
        <dbReference type="EMBL" id="QHT95074.1"/>
    </source>
</evidence>
<dbReference type="InterPro" id="IPR009305">
    <property type="entry name" value="Mpo1-like"/>
</dbReference>
<dbReference type="Pfam" id="PF06127">
    <property type="entry name" value="Mpo1-like"/>
    <property type="match status" value="1"/>
</dbReference>
<dbReference type="AlphaFoldDB" id="A0A6C0IPE1"/>
<feature type="transmembrane region" description="Helical" evidence="1">
    <location>
        <begin position="27"/>
        <end position="50"/>
    </location>
</feature>
<sequence length="161" mass="18805">MDTVVYGPSDPLDFYNQYHKNYVNKMIHAFCIPMIVLSIRIATNNVVLYFNDAPRWARVVPFSLGRNISNVYICYYISYGLFPGLTMFVYFTIIEFANHYIQSNIPRKYFLAWCLFCFGWTMQFIGHGIEGKKPALFDSIGQSFTSAPIFSMQFFYPNLLK</sequence>
<proteinExistence type="predicted"/>
<dbReference type="PANTHER" id="PTHR28026">
    <property type="entry name" value="DUF962 DOMAIN PROTEIN (AFU_ORTHOLOGUE AFUA_8G05310)"/>
    <property type="match status" value="1"/>
</dbReference>
<name>A0A6C0IPE1_9ZZZZ</name>
<reference evidence="2" key="1">
    <citation type="journal article" date="2020" name="Nature">
        <title>Giant virus diversity and host interactions through global metagenomics.</title>
        <authorList>
            <person name="Schulz F."/>
            <person name="Roux S."/>
            <person name="Paez-Espino D."/>
            <person name="Jungbluth S."/>
            <person name="Walsh D.A."/>
            <person name="Denef V.J."/>
            <person name="McMahon K.D."/>
            <person name="Konstantinidis K.T."/>
            <person name="Eloe-Fadrosh E.A."/>
            <person name="Kyrpides N.C."/>
            <person name="Woyke T."/>
        </authorList>
    </citation>
    <scope>NUCLEOTIDE SEQUENCE</scope>
    <source>
        <strain evidence="2">GVMAG-M-3300024261-37</strain>
    </source>
</reference>
<keyword evidence="1" id="KW-0812">Transmembrane</keyword>
<feature type="transmembrane region" description="Helical" evidence="1">
    <location>
        <begin position="70"/>
        <end position="97"/>
    </location>
</feature>
<evidence type="ECO:0000256" key="1">
    <source>
        <dbReference type="SAM" id="Phobius"/>
    </source>
</evidence>
<dbReference type="EMBL" id="MN740234">
    <property type="protein sequence ID" value="QHT95074.1"/>
    <property type="molecule type" value="Genomic_DNA"/>
</dbReference>
<dbReference type="PANTHER" id="PTHR28026:SF9">
    <property type="entry name" value="2-HYDROXY-PALMITIC ACID DIOXYGENASE MPO1"/>
    <property type="match status" value="1"/>
</dbReference>
<keyword evidence="1" id="KW-0472">Membrane</keyword>
<dbReference type="GO" id="GO:0046521">
    <property type="term" value="P:sphingoid catabolic process"/>
    <property type="evidence" value="ECO:0007669"/>
    <property type="project" value="TreeGrafter"/>
</dbReference>